<reference evidence="2" key="1">
    <citation type="submission" date="2021-02" db="EMBL/GenBank/DDBJ databases">
        <title>First Annotated Genome of the Yellow-green Alga Tribonema minus.</title>
        <authorList>
            <person name="Mahan K.M."/>
        </authorList>
    </citation>
    <scope>NUCLEOTIDE SEQUENCE</scope>
    <source>
        <strain evidence="2">UTEX B ZZ1240</strain>
    </source>
</reference>
<comment type="caution">
    <text evidence="2">The sequence shown here is derived from an EMBL/GenBank/DDBJ whole genome shotgun (WGS) entry which is preliminary data.</text>
</comment>
<dbReference type="Proteomes" id="UP000664859">
    <property type="component" value="Unassembled WGS sequence"/>
</dbReference>
<feature type="compositionally biased region" description="Acidic residues" evidence="1">
    <location>
        <begin position="164"/>
        <end position="188"/>
    </location>
</feature>
<protein>
    <submittedName>
        <fullName evidence="2">Uncharacterized protein</fullName>
    </submittedName>
</protein>
<gene>
    <name evidence="2" type="ORF">JKP88DRAFT_296239</name>
</gene>
<proteinExistence type="predicted"/>
<sequence>MPRRAHKFGSERVRALSDYTRGFLTARDRKWVARPNLTQLVYQDDALWDDLIQSERQDYDRDTAIIRSRFQKMEQFIDKSPWESGLCHVVLHSPKMRYYYLPETNTDEVGVYEVGETPVIVKKRRAAFNPGRQRKPKATPPPEIVTPVMSTPQLHRDMSSEMMTSDDESASDDDEYDPEDNESMDDAPGEAQPYVYVLQHDTSSSRLSTPAAWIPLGIDETLCMTMPPVMFMSTPQYNTPRDLRMQSLLTPVRGTATDGGTSQLFHHHHGGHAAGGGAFLAPIHSSTGIPVPALLRAPAPAAPVLAGDTQARNEKVHSGHGSCPYEILRFACTGSGEVSVSRIDIMRRYFDLSSRGGDEGEKKAAYEHIMEHYNHESPQLICKRWQK</sequence>
<name>A0A835ZFM5_9STRA</name>
<evidence type="ECO:0000313" key="2">
    <source>
        <dbReference type="EMBL" id="KAG5191317.1"/>
    </source>
</evidence>
<evidence type="ECO:0000313" key="3">
    <source>
        <dbReference type="Proteomes" id="UP000664859"/>
    </source>
</evidence>
<dbReference type="EMBL" id="JAFCMP010000021">
    <property type="protein sequence ID" value="KAG5191317.1"/>
    <property type="molecule type" value="Genomic_DNA"/>
</dbReference>
<keyword evidence="3" id="KW-1185">Reference proteome</keyword>
<feature type="region of interest" description="Disordered" evidence="1">
    <location>
        <begin position="127"/>
        <end position="188"/>
    </location>
</feature>
<organism evidence="2 3">
    <name type="scientific">Tribonema minus</name>
    <dbReference type="NCBI Taxonomy" id="303371"/>
    <lineage>
        <taxon>Eukaryota</taxon>
        <taxon>Sar</taxon>
        <taxon>Stramenopiles</taxon>
        <taxon>Ochrophyta</taxon>
        <taxon>PX clade</taxon>
        <taxon>Xanthophyceae</taxon>
        <taxon>Tribonematales</taxon>
        <taxon>Tribonemataceae</taxon>
        <taxon>Tribonema</taxon>
    </lineage>
</organism>
<accession>A0A835ZFM5</accession>
<dbReference type="AlphaFoldDB" id="A0A835ZFM5"/>
<feature type="compositionally biased region" description="Basic residues" evidence="1">
    <location>
        <begin position="127"/>
        <end position="137"/>
    </location>
</feature>
<evidence type="ECO:0000256" key="1">
    <source>
        <dbReference type="SAM" id="MobiDB-lite"/>
    </source>
</evidence>